<dbReference type="PANTHER" id="PTHR43711:SF26">
    <property type="entry name" value="SENSOR HISTIDINE KINASE RCSC"/>
    <property type="match status" value="1"/>
</dbReference>
<name>A0A0G3WHR4_9CLOT</name>
<keyword evidence="7" id="KW-0067">ATP-binding</keyword>
<dbReference type="SUPFAM" id="SSF55874">
    <property type="entry name" value="ATPase domain of HSP90 chaperone/DNA topoisomerase II/histidine kinase"/>
    <property type="match status" value="1"/>
</dbReference>
<evidence type="ECO:0000256" key="9">
    <source>
        <dbReference type="SAM" id="Coils"/>
    </source>
</evidence>
<dbReference type="GO" id="GO:0000155">
    <property type="term" value="F:phosphorelay sensor kinase activity"/>
    <property type="evidence" value="ECO:0007669"/>
    <property type="project" value="InterPro"/>
</dbReference>
<dbReference type="Gene3D" id="3.30.565.10">
    <property type="entry name" value="Histidine kinase-like ATPase, C-terminal domain"/>
    <property type="match status" value="1"/>
</dbReference>
<dbReference type="InterPro" id="IPR050736">
    <property type="entry name" value="Sensor_HK_Regulatory"/>
</dbReference>
<dbReference type="Gene3D" id="1.10.287.130">
    <property type="match status" value="1"/>
</dbReference>
<dbReference type="CDD" id="cd16922">
    <property type="entry name" value="HATPase_EvgS-ArcB-TorS-like"/>
    <property type="match status" value="1"/>
</dbReference>
<dbReference type="STRING" id="84022.CACET_c35530"/>
<dbReference type="EC" id="2.7.13.3" evidence="2"/>
<dbReference type="SMART" id="SM00065">
    <property type="entry name" value="GAF"/>
    <property type="match status" value="2"/>
</dbReference>
<dbReference type="GO" id="GO:0005524">
    <property type="term" value="F:ATP binding"/>
    <property type="evidence" value="ECO:0007669"/>
    <property type="project" value="UniProtKB-KW"/>
</dbReference>
<dbReference type="KEGG" id="cace:CACET_c35530"/>
<evidence type="ECO:0000256" key="5">
    <source>
        <dbReference type="ARBA" id="ARBA00022741"/>
    </source>
</evidence>
<organism evidence="11 12">
    <name type="scientific">Clostridium aceticum</name>
    <dbReference type="NCBI Taxonomy" id="84022"/>
    <lineage>
        <taxon>Bacteria</taxon>
        <taxon>Bacillati</taxon>
        <taxon>Bacillota</taxon>
        <taxon>Clostridia</taxon>
        <taxon>Eubacteriales</taxon>
        <taxon>Clostridiaceae</taxon>
        <taxon>Clostridium</taxon>
    </lineage>
</organism>
<proteinExistence type="predicted"/>
<dbReference type="SUPFAM" id="SSF47384">
    <property type="entry name" value="Homodimeric domain of signal transducing histidine kinase"/>
    <property type="match status" value="1"/>
</dbReference>
<dbReference type="Pfam" id="PF02518">
    <property type="entry name" value="HATPase_c"/>
    <property type="match status" value="1"/>
</dbReference>
<protein>
    <recommendedName>
        <fullName evidence="2">histidine kinase</fullName>
        <ecNumber evidence="2">2.7.13.3</ecNumber>
    </recommendedName>
</protein>
<keyword evidence="9" id="KW-0175">Coiled coil</keyword>
<dbReference type="Pfam" id="PF13185">
    <property type="entry name" value="GAF_2"/>
    <property type="match status" value="2"/>
</dbReference>
<dbReference type="InterPro" id="IPR036890">
    <property type="entry name" value="HATPase_C_sf"/>
</dbReference>
<keyword evidence="4" id="KW-0808">Transferase</keyword>
<keyword evidence="3" id="KW-0597">Phosphoprotein</keyword>
<dbReference type="InterPro" id="IPR005467">
    <property type="entry name" value="His_kinase_dom"/>
</dbReference>
<dbReference type="EMBL" id="CP009687">
    <property type="protein sequence ID" value="AKL96984.1"/>
    <property type="molecule type" value="Genomic_DNA"/>
</dbReference>
<dbReference type="InterPro" id="IPR003661">
    <property type="entry name" value="HisK_dim/P_dom"/>
</dbReference>
<keyword evidence="6 11" id="KW-0418">Kinase</keyword>
<dbReference type="PANTHER" id="PTHR43711">
    <property type="entry name" value="TWO-COMPONENT HISTIDINE KINASE"/>
    <property type="match status" value="1"/>
</dbReference>
<feature type="coiled-coil region" evidence="9">
    <location>
        <begin position="368"/>
        <end position="395"/>
    </location>
</feature>
<dbReference type="SMART" id="SM00387">
    <property type="entry name" value="HATPase_c"/>
    <property type="match status" value="1"/>
</dbReference>
<dbReference type="InterPro" id="IPR029016">
    <property type="entry name" value="GAF-like_dom_sf"/>
</dbReference>
<keyword evidence="12" id="KW-1185">Reference proteome</keyword>
<keyword evidence="8" id="KW-0902">Two-component regulatory system</keyword>
<evidence type="ECO:0000256" key="3">
    <source>
        <dbReference type="ARBA" id="ARBA00022553"/>
    </source>
</evidence>
<keyword evidence="5" id="KW-0547">Nucleotide-binding</keyword>
<dbReference type="PROSITE" id="PS50109">
    <property type="entry name" value="HIS_KIN"/>
    <property type="match status" value="1"/>
</dbReference>
<evidence type="ECO:0000256" key="7">
    <source>
        <dbReference type="ARBA" id="ARBA00022840"/>
    </source>
</evidence>
<dbReference type="Gene3D" id="3.30.450.40">
    <property type="match status" value="2"/>
</dbReference>
<dbReference type="SUPFAM" id="SSF55781">
    <property type="entry name" value="GAF domain-like"/>
    <property type="match status" value="2"/>
</dbReference>
<dbReference type="PATRIC" id="fig|84022.6.peg.3629"/>
<evidence type="ECO:0000256" key="8">
    <source>
        <dbReference type="ARBA" id="ARBA00023012"/>
    </source>
</evidence>
<evidence type="ECO:0000313" key="12">
    <source>
        <dbReference type="Proteomes" id="UP000035704"/>
    </source>
</evidence>
<dbReference type="InterPro" id="IPR004358">
    <property type="entry name" value="Sig_transdc_His_kin-like_C"/>
</dbReference>
<dbReference type="FunFam" id="3.30.565.10:FF:000037">
    <property type="entry name" value="Hybrid sensor histidine kinase/response regulator"/>
    <property type="match status" value="1"/>
</dbReference>
<feature type="domain" description="Histidine kinase" evidence="10">
    <location>
        <begin position="399"/>
        <end position="618"/>
    </location>
</feature>
<evidence type="ECO:0000313" key="11">
    <source>
        <dbReference type="EMBL" id="AKL96984.1"/>
    </source>
</evidence>
<dbReference type="Pfam" id="PF00512">
    <property type="entry name" value="HisKA"/>
    <property type="match status" value="1"/>
</dbReference>
<dbReference type="SMART" id="SM00388">
    <property type="entry name" value="HisKA"/>
    <property type="match status" value="1"/>
</dbReference>
<evidence type="ECO:0000256" key="1">
    <source>
        <dbReference type="ARBA" id="ARBA00000085"/>
    </source>
</evidence>
<evidence type="ECO:0000256" key="2">
    <source>
        <dbReference type="ARBA" id="ARBA00012438"/>
    </source>
</evidence>
<dbReference type="InterPro" id="IPR003594">
    <property type="entry name" value="HATPase_dom"/>
</dbReference>
<accession>A0A0G3WHR4</accession>
<evidence type="ECO:0000259" key="10">
    <source>
        <dbReference type="PROSITE" id="PS50109"/>
    </source>
</evidence>
<dbReference type="AlphaFoldDB" id="A0A0G3WHR4"/>
<gene>
    <name evidence="11" type="ORF">CACET_c35530</name>
</gene>
<evidence type="ECO:0000256" key="6">
    <source>
        <dbReference type="ARBA" id="ARBA00022777"/>
    </source>
</evidence>
<dbReference type="CDD" id="cd00082">
    <property type="entry name" value="HisKA"/>
    <property type="match status" value="1"/>
</dbReference>
<sequence>MKKQNMEANILDEGLKEKRIELEVELKNTKLLQNISTELIVENNIQILFEKIIDGAMQIMHSEYASIQMLHTAHDNTRKLQLLAFRGFNEKAAKFWKWVPVDEAGSTCGEALRKGYRIIVSDVKECDFMQETQDLCIYLQTGIHAVQSTPLYSRNGRMLGMISTHWSQPHQPLEGDLRLLDVLARQAADLIEQKQSEDRIKWDKEKAEILYEITEKLLASTHPQEIVEELCVQVMKFLKCDVFFNYLIDEERMKLHLNSYAGIQEELIDKIEWLDYGVAICGCVARDGKRIVAERVQETPDQRTNLIKSLGIKAYVCHPLMGKNTVIGTLSFGTKSKDAFNEDEIALMKATSTQVSIAMNRIKTEEVLRRQQQLMIQAESEKREALEKAINMKDEFLSLISHELRTPINVINTAVQALNHMYSEEMSDKVKKYIRTIRQNTFRQLRLVNNLLDITRANSGHMKINKKNIDIVFLTKIITESIYQYASLKGVEVTFISSLEKKIIGIDDEKYERIILNLLSNAIKFTPKDKSIKVSLSSIKDNIRIDIEDNGIGIPRDKIDVIFERFGQVDSSLSRQAEGTGIGLSLVKNFIEALDGSISVESEVGRGSTFTLQLPSKEVAEEQDEKQMIDLLNNRLVHITNVEFSDIYL</sequence>
<evidence type="ECO:0000256" key="4">
    <source>
        <dbReference type="ARBA" id="ARBA00022679"/>
    </source>
</evidence>
<dbReference type="PRINTS" id="PR00344">
    <property type="entry name" value="BCTRLSENSOR"/>
</dbReference>
<comment type="catalytic activity">
    <reaction evidence="1">
        <text>ATP + protein L-histidine = ADP + protein N-phospho-L-histidine.</text>
        <dbReference type="EC" id="2.7.13.3"/>
    </reaction>
</comment>
<reference evidence="11 12" key="1">
    <citation type="submission" date="2014-10" db="EMBL/GenBank/DDBJ databases">
        <title>Genome sequence of Clostridium aceticum DSM 1496.</title>
        <authorList>
            <person name="Poehlein A."/>
            <person name="Schiel-Bengelsdorf B."/>
            <person name="Gottschalk G."/>
            <person name="Duerre P."/>
            <person name="Daniel R."/>
        </authorList>
    </citation>
    <scope>NUCLEOTIDE SEQUENCE [LARGE SCALE GENOMIC DNA]</scope>
    <source>
        <strain evidence="11 12">DSM 1496</strain>
    </source>
</reference>
<dbReference type="InterPro" id="IPR003018">
    <property type="entry name" value="GAF"/>
</dbReference>
<dbReference type="Proteomes" id="UP000035704">
    <property type="component" value="Chromosome"/>
</dbReference>
<dbReference type="InterPro" id="IPR036097">
    <property type="entry name" value="HisK_dim/P_sf"/>
</dbReference>